<sequence>MPLHLPSVSRRQFLTHSAAALAGLSVLRVGYAADADESVTLAFLSDTHIPETPMVEARGVNMTANLEAAIKEINALSTKPAAVLFNGDCAYLKGLPKDYANFAKCVQPLLDAGQELHMTMGNHDNIPAFYDALQSQKPEQPLVESKHVGILETPFANIFLLDSLMTTNVVTGELGDAQLKWLSEALDARADKPAVVMAHHTLDKTPPQAGKVISGLADTAEFLELMHAKKNVKAYVFGHSHVWAHTHEGDLNLINLPACAYVFSDAQPNGWTLGRLNKDGIEFELQAHDKGRKEHGQVFTVKWA</sequence>
<dbReference type="PANTHER" id="PTHR42988:SF2">
    <property type="entry name" value="CYCLIC NUCLEOTIDE PHOSPHODIESTERASE CBUA0032-RELATED"/>
    <property type="match status" value="1"/>
</dbReference>
<gene>
    <name evidence="6" type="ORF">LOC68_27200</name>
</gene>
<keyword evidence="7" id="KW-1185">Reference proteome</keyword>
<evidence type="ECO:0000313" key="7">
    <source>
        <dbReference type="Proteomes" id="UP001139103"/>
    </source>
</evidence>
<dbReference type="InterPro" id="IPR050884">
    <property type="entry name" value="CNP_phosphodiesterase-III"/>
</dbReference>
<dbReference type="PROSITE" id="PS51318">
    <property type="entry name" value="TAT"/>
    <property type="match status" value="1"/>
</dbReference>
<reference evidence="6" key="1">
    <citation type="submission" date="2021-11" db="EMBL/GenBank/DDBJ databases">
        <title>Genome sequence.</title>
        <authorList>
            <person name="Sun Q."/>
        </authorList>
    </citation>
    <scope>NUCLEOTIDE SEQUENCE</scope>
    <source>
        <strain evidence="6">JC732</strain>
    </source>
</reference>
<feature type="domain" description="Calcineurin-like phosphoesterase" evidence="5">
    <location>
        <begin position="40"/>
        <end position="242"/>
    </location>
</feature>
<dbReference type="Proteomes" id="UP001139103">
    <property type="component" value="Unassembled WGS sequence"/>
</dbReference>
<keyword evidence="2" id="KW-0378">Hydrolase</keyword>
<evidence type="ECO:0000256" key="4">
    <source>
        <dbReference type="ARBA" id="ARBA00025742"/>
    </source>
</evidence>
<dbReference type="Pfam" id="PF00149">
    <property type="entry name" value="Metallophos"/>
    <property type="match status" value="1"/>
</dbReference>
<evidence type="ECO:0000256" key="2">
    <source>
        <dbReference type="ARBA" id="ARBA00022801"/>
    </source>
</evidence>
<name>A0A9X1SIY2_9BACT</name>
<dbReference type="InterPro" id="IPR029052">
    <property type="entry name" value="Metallo-depent_PP-like"/>
</dbReference>
<dbReference type="Gene3D" id="3.60.21.10">
    <property type="match status" value="1"/>
</dbReference>
<dbReference type="EMBL" id="JAJKFT010000010">
    <property type="protein sequence ID" value="MCC9632098.1"/>
    <property type="molecule type" value="Genomic_DNA"/>
</dbReference>
<dbReference type="AlphaFoldDB" id="A0A9X1SIY2"/>
<dbReference type="InterPro" id="IPR006311">
    <property type="entry name" value="TAT_signal"/>
</dbReference>
<proteinExistence type="inferred from homology"/>
<dbReference type="RefSeq" id="WP_230224954.1">
    <property type="nucleotide sequence ID" value="NZ_JAJKFT010000010.1"/>
</dbReference>
<dbReference type="PANTHER" id="PTHR42988">
    <property type="entry name" value="PHOSPHOHYDROLASE"/>
    <property type="match status" value="1"/>
</dbReference>
<dbReference type="SUPFAM" id="SSF56300">
    <property type="entry name" value="Metallo-dependent phosphatases"/>
    <property type="match status" value="1"/>
</dbReference>
<organism evidence="6 7">
    <name type="scientific">Blastopirellula sediminis</name>
    <dbReference type="NCBI Taxonomy" id="2894196"/>
    <lineage>
        <taxon>Bacteria</taxon>
        <taxon>Pseudomonadati</taxon>
        <taxon>Planctomycetota</taxon>
        <taxon>Planctomycetia</taxon>
        <taxon>Pirellulales</taxon>
        <taxon>Pirellulaceae</taxon>
        <taxon>Blastopirellula</taxon>
    </lineage>
</organism>
<dbReference type="GO" id="GO:0016787">
    <property type="term" value="F:hydrolase activity"/>
    <property type="evidence" value="ECO:0007669"/>
    <property type="project" value="UniProtKB-KW"/>
</dbReference>
<dbReference type="GO" id="GO:0046872">
    <property type="term" value="F:metal ion binding"/>
    <property type="evidence" value="ECO:0007669"/>
    <property type="project" value="UniProtKB-KW"/>
</dbReference>
<evidence type="ECO:0000256" key="1">
    <source>
        <dbReference type="ARBA" id="ARBA00022723"/>
    </source>
</evidence>
<evidence type="ECO:0000256" key="3">
    <source>
        <dbReference type="ARBA" id="ARBA00023004"/>
    </source>
</evidence>
<evidence type="ECO:0000313" key="6">
    <source>
        <dbReference type="EMBL" id="MCC9632098.1"/>
    </source>
</evidence>
<comment type="caution">
    <text evidence="6">The sequence shown here is derived from an EMBL/GenBank/DDBJ whole genome shotgun (WGS) entry which is preliminary data.</text>
</comment>
<evidence type="ECO:0000259" key="5">
    <source>
        <dbReference type="Pfam" id="PF00149"/>
    </source>
</evidence>
<keyword evidence="1" id="KW-0479">Metal-binding</keyword>
<keyword evidence="3" id="KW-0408">Iron</keyword>
<dbReference type="InterPro" id="IPR004843">
    <property type="entry name" value="Calcineurin-like_PHP"/>
</dbReference>
<protein>
    <submittedName>
        <fullName evidence="6">Metallophosphoesterase</fullName>
    </submittedName>
</protein>
<comment type="similarity">
    <text evidence="4">Belongs to the cyclic nucleotide phosphodiesterase class-III family.</text>
</comment>
<accession>A0A9X1SIY2</accession>